<evidence type="ECO:0000313" key="3">
    <source>
        <dbReference type="Proteomes" id="UP000305881"/>
    </source>
</evidence>
<dbReference type="InterPro" id="IPR029016">
    <property type="entry name" value="GAF-like_dom_sf"/>
</dbReference>
<evidence type="ECO:0008006" key="4">
    <source>
        <dbReference type="Google" id="ProtNLM"/>
    </source>
</evidence>
<dbReference type="KEGG" id="mbur:EQU24_14200"/>
<dbReference type="Proteomes" id="UP000305881">
    <property type="component" value="Chromosome"/>
</dbReference>
<organism evidence="2 3">
    <name type="scientific">Methylotuvimicrobium buryatense</name>
    <name type="common">Methylomicrobium buryatense</name>
    <dbReference type="NCBI Taxonomy" id="95641"/>
    <lineage>
        <taxon>Bacteria</taxon>
        <taxon>Pseudomonadati</taxon>
        <taxon>Pseudomonadota</taxon>
        <taxon>Gammaproteobacteria</taxon>
        <taxon>Methylococcales</taxon>
        <taxon>Methylococcaceae</taxon>
        <taxon>Methylotuvimicrobium</taxon>
    </lineage>
</organism>
<protein>
    <recommendedName>
        <fullName evidence="4">GAF domain-containing protein</fullName>
    </recommendedName>
</protein>
<dbReference type="Gene3D" id="3.30.450.40">
    <property type="match status" value="1"/>
</dbReference>
<keyword evidence="1" id="KW-0812">Transmembrane</keyword>
<dbReference type="AlphaFoldDB" id="A0A4P9UPF1"/>
<feature type="transmembrane region" description="Helical" evidence="1">
    <location>
        <begin position="21"/>
        <end position="49"/>
    </location>
</feature>
<feature type="transmembrane region" description="Helical" evidence="1">
    <location>
        <begin position="69"/>
        <end position="87"/>
    </location>
</feature>
<keyword evidence="3" id="KW-1185">Reference proteome</keyword>
<gene>
    <name evidence="2" type="ORF">EQU24_14200</name>
</gene>
<reference evidence="3" key="1">
    <citation type="journal article" date="2019" name="J. Bacteriol.">
        <title>A Mutagenic Screen Identifies a TonB-Dependent Receptor Required for the Lanthanide Metal Switch in the Type I Methanotroph 'Methylotuvimicrobium buryatense' 5GB1C.</title>
        <authorList>
            <person name="Groom J.D."/>
            <person name="Ford S.M."/>
            <person name="Pesesky M.W."/>
            <person name="Lidstrom M.E."/>
        </authorList>
    </citation>
    <scope>NUCLEOTIDE SEQUENCE [LARGE SCALE GENOMIC DNA]</scope>
    <source>
        <strain evidence="3">5GB1C</strain>
    </source>
</reference>
<accession>A0A4P9UPF1</accession>
<keyword evidence="1" id="KW-1133">Transmembrane helix</keyword>
<evidence type="ECO:0000256" key="1">
    <source>
        <dbReference type="SAM" id="Phobius"/>
    </source>
</evidence>
<proteinExistence type="predicted"/>
<dbReference type="RefSeq" id="WP_138767182.1">
    <property type="nucleotide sequence ID" value="NZ_CP035467.1"/>
</dbReference>
<dbReference type="EMBL" id="CP035467">
    <property type="protein sequence ID" value="QCW83264.1"/>
    <property type="molecule type" value="Genomic_DNA"/>
</dbReference>
<evidence type="ECO:0000313" key="2">
    <source>
        <dbReference type="EMBL" id="QCW83264.1"/>
    </source>
</evidence>
<keyword evidence="1" id="KW-0472">Membrane</keyword>
<sequence>MAVLILIYVLRKPIFKKLVKAYLAVIRSFLYKILVKPVVLALPSAVLAIYKIDSAKNAMPPIIIEKIDAHIVIIVFGLVIVPILSSFEDFIDSKSSKYDDNISTEGLFLLLSALDSPVDKKMDRFLTALNKSTCATSPGKIFNKITEPEKQLAEITRAIHILLEGLYKIENKDKVDIVTVVFRMKNNRSRDVWSYYPESQIPESDLISDQKSLASYSAKNKRMTIISDIKAEKKKKNRKISEYCNLEEGSAICYPINTGHTKEIPLVIRITANKQFFDEEKREIYIKVLEVFKKRILIEYALSELKDRATDKANI</sequence>
<name>A0A4P9UPF1_METBY</name>